<dbReference type="Proteomes" id="UP000182658">
    <property type="component" value="Unassembled WGS sequence"/>
</dbReference>
<dbReference type="InParanoid" id="A0A1J7IM08"/>
<accession>A0A1J7IM08</accession>
<evidence type="ECO:0000313" key="1">
    <source>
        <dbReference type="EMBL" id="OIW22169.1"/>
    </source>
</evidence>
<reference evidence="1 2" key="1">
    <citation type="submission" date="2016-10" db="EMBL/GenBank/DDBJ databases">
        <title>Draft genome sequence of Coniochaeta ligniaria NRRL30616, a lignocellulolytic fungus for bioabatement of inhibitors in plant biomass hydrolysates.</title>
        <authorList>
            <consortium name="DOE Joint Genome Institute"/>
            <person name="Jimenez D.J."/>
            <person name="Hector R.E."/>
            <person name="Riley R."/>
            <person name="Sun H."/>
            <person name="Grigoriev I.V."/>
            <person name="Van Elsas J.D."/>
            <person name="Nichols N.N."/>
        </authorList>
    </citation>
    <scope>NUCLEOTIDE SEQUENCE [LARGE SCALE GENOMIC DNA]</scope>
    <source>
        <strain evidence="1 2">NRRL 30616</strain>
    </source>
</reference>
<sequence>MYLAGLSAPAVARLLLFPHQQSLRDDAMQMVQTHHQLLTLQLSLHFFHQPPRLQHRGSAEWRFPSNRVSAHKQSTLVNNPKRVPQTYSRARDLNHPLPVADMRIRLQLVGPIKQNARPRVRHRSKNLGQRSALKDTPEGIYALEKVACIVGILSISLALL</sequence>
<evidence type="ECO:0000313" key="2">
    <source>
        <dbReference type="Proteomes" id="UP000182658"/>
    </source>
</evidence>
<proteinExistence type="predicted"/>
<name>A0A1J7IM08_9PEZI</name>
<dbReference type="EMBL" id="KV875144">
    <property type="protein sequence ID" value="OIW22169.1"/>
    <property type="molecule type" value="Genomic_DNA"/>
</dbReference>
<dbReference type="AlphaFoldDB" id="A0A1J7IM08"/>
<organism evidence="1 2">
    <name type="scientific">Coniochaeta ligniaria NRRL 30616</name>
    <dbReference type="NCBI Taxonomy" id="1408157"/>
    <lineage>
        <taxon>Eukaryota</taxon>
        <taxon>Fungi</taxon>
        <taxon>Dikarya</taxon>
        <taxon>Ascomycota</taxon>
        <taxon>Pezizomycotina</taxon>
        <taxon>Sordariomycetes</taxon>
        <taxon>Sordariomycetidae</taxon>
        <taxon>Coniochaetales</taxon>
        <taxon>Coniochaetaceae</taxon>
        <taxon>Coniochaeta</taxon>
    </lineage>
</organism>
<protein>
    <submittedName>
        <fullName evidence="1">Uncharacterized protein</fullName>
    </submittedName>
</protein>
<keyword evidence="2" id="KW-1185">Reference proteome</keyword>
<gene>
    <name evidence="1" type="ORF">CONLIGDRAFT_638540</name>
</gene>
<feature type="non-terminal residue" evidence="1">
    <location>
        <position position="160"/>
    </location>
</feature>